<sequence length="306" mass="31080">MKISSSSALAASLLMSTALASPATAAKLSTRQTASADYANPADGGGRMLTYIPNFPTNVGEPINVIISGASDSFIRTPRGFLEWASSIQLIPNACIIRENLGGAQQADLGDGNGRKNQSDVLRYSYWTDNTCAETVNGGNHARYWRQNGSSADTGAWFLAASVEMPLAQSHDIVSDGYDLGRDWIVGNATQDNGTLSTGGYVFQASSTSAPLLQGLSTSDINHNIAIDGNVAVLTVRLVKNGTSTSGGGSSSIRGGSSAAIMPSSGNSGKGASAAPGSLTGPSLSAMIMATSAVIGAALVGGLAIL</sequence>
<protein>
    <submittedName>
        <fullName evidence="4">Uncharacterized protein</fullName>
    </submittedName>
</protein>
<dbReference type="EMBL" id="JAPDMQ010000136">
    <property type="protein sequence ID" value="KAK0533476.1"/>
    <property type="molecule type" value="Genomic_DNA"/>
</dbReference>
<evidence type="ECO:0000256" key="3">
    <source>
        <dbReference type="SAM" id="SignalP"/>
    </source>
</evidence>
<reference evidence="4" key="1">
    <citation type="journal article" date="2023" name="PhytoFront">
        <title>Draft Genome Resources of Seven Strains of Tilletia horrida, Causal Agent of Kernel Smut of Rice.</title>
        <authorList>
            <person name="Khanal S."/>
            <person name="Antony Babu S."/>
            <person name="Zhou X.G."/>
        </authorList>
    </citation>
    <scope>NUCLEOTIDE SEQUENCE</scope>
    <source>
        <strain evidence="4">TX3</strain>
    </source>
</reference>
<evidence type="ECO:0000313" key="5">
    <source>
        <dbReference type="Proteomes" id="UP001176521"/>
    </source>
</evidence>
<dbReference type="Proteomes" id="UP001176521">
    <property type="component" value="Unassembled WGS sequence"/>
</dbReference>
<gene>
    <name evidence="4" type="ORF">OC842_002955</name>
</gene>
<feature type="compositionally biased region" description="Low complexity" evidence="1">
    <location>
        <begin position="251"/>
        <end position="276"/>
    </location>
</feature>
<organism evidence="4 5">
    <name type="scientific">Tilletia horrida</name>
    <dbReference type="NCBI Taxonomy" id="155126"/>
    <lineage>
        <taxon>Eukaryota</taxon>
        <taxon>Fungi</taxon>
        <taxon>Dikarya</taxon>
        <taxon>Basidiomycota</taxon>
        <taxon>Ustilaginomycotina</taxon>
        <taxon>Exobasidiomycetes</taxon>
        <taxon>Tilletiales</taxon>
        <taxon>Tilletiaceae</taxon>
        <taxon>Tilletia</taxon>
    </lineage>
</organism>
<keyword evidence="2" id="KW-0472">Membrane</keyword>
<feature type="chain" id="PRO_5042864032" evidence="3">
    <location>
        <begin position="26"/>
        <end position="306"/>
    </location>
</feature>
<name>A0AAN6GC72_9BASI</name>
<dbReference type="AlphaFoldDB" id="A0AAN6GC72"/>
<feature type="signal peptide" evidence="3">
    <location>
        <begin position="1"/>
        <end position="25"/>
    </location>
</feature>
<feature type="transmembrane region" description="Helical" evidence="2">
    <location>
        <begin position="284"/>
        <end position="305"/>
    </location>
</feature>
<evidence type="ECO:0000313" key="4">
    <source>
        <dbReference type="EMBL" id="KAK0533476.1"/>
    </source>
</evidence>
<keyword evidence="3" id="KW-0732">Signal</keyword>
<evidence type="ECO:0000256" key="1">
    <source>
        <dbReference type="SAM" id="MobiDB-lite"/>
    </source>
</evidence>
<keyword evidence="5" id="KW-1185">Reference proteome</keyword>
<proteinExistence type="predicted"/>
<keyword evidence="2" id="KW-0812">Transmembrane</keyword>
<accession>A0AAN6GC72</accession>
<comment type="caution">
    <text evidence="4">The sequence shown here is derived from an EMBL/GenBank/DDBJ whole genome shotgun (WGS) entry which is preliminary data.</text>
</comment>
<feature type="region of interest" description="Disordered" evidence="1">
    <location>
        <begin position="243"/>
        <end position="276"/>
    </location>
</feature>
<evidence type="ECO:0000256" key="2">
    <source>
        <dbReference type="SAM" id="Phobius"/>
    </source>
</evidence>
<keyword evidence="2" id="KW-1133">Transmembrane helix</keyword>